<dbReference type="InterPro" id="IPR008271">
    <property type="entry name" value="Ser/Thr_kinase_AS"/>
</dbReference>
<protein>
    <recommendedName>
        <fullName evidence="1">non-specific serine/threonine protein kinase</fullName>
        <ecNumber evidence="1">2.7.11.1</ecNumber>
    </recommendedName>
</protein>
<organism evidence="7 8">
    <name type="scientific">Mesorhabditis spiculigera</name>
    <dbReference type="NCBI Taxonomy" id="96644"/>
    <lineage>
        <taxon>Eukaryota</taxon>
        <taxon>Metazoa</taxon>
        <taxon>Ecdysozoa</taxon>
        <taxon>Nematoda</taxon>
        <taxon>Chromadorea</taxon>
        <taxon>Rhabditida</taxon>
        <taxon>Rhabditina</taxon>
        <taxon>Rhabditomorpha</taxon>
        <taxon>Rhabditoidea</taxon>
        <taxon>Rhabditidae</taxon>
        <taxon>Mesorhabditinae</taxon>
        <taxon>Mesorhabditis</taxon>
    </lineage>
</organism>
<dbReference type="InterPro" id="IPR000719">
    <property type="entry name" value="Prot_kinase_dom"/>
</dbReference>
<proteinExistence type="inferred from homology"/>
<dbReference type="SUPFAM" id="SSF56112">
    <property type="entry name" value="Protein kinase-like (PK-like)"/>
    <property type="match status" value="1"/>
</dbReference>
<evidence type="ECO:0000256" key="5">
    <source>
        <dbReference type="RuleBase" id="RU000304"/>
    </source>
</evidence>
<dbReference type="Proteomes" id="UP001177023">
    <property type="component" value="Unassembled WGS sequence"/>
</dbReference>
<dbReference type="InterPro" id="IPR011009">
    <property type="entry name" value="Kinase-like_dom_sf"/>
</dbReference>
<evidence type="ECO:0000259" key="6">
    <source>
        <dbReference type="PROSITE" id="PS50011"/>
    </source>
</evidence>
<dbReference type="InterPro" id="IPR017441">
    <property type="entry name" value="Protein_kinase_ATP_BS"/>
</dbReference>
<feature type="binding site" evidence="4">
    <location>
        <position position="115"/>
    </location>
    <ligand>
        <name>ATP</name>
        <dbReference type="ChEBI" id="CHEBI:30616"/>
    </ligand>
</feature>
<dbReference type="EC" id="2.7.11.1" evidence="1"/>
<keyword evidence="8" id="KW-1185">Reference proteome</keyword>
<dbReference type="PROSITE" id="PS50011">
    <property type="entry name" value="PROTEIN_KINASE_DOM"/>
    <property type="match status" value="1"/>
</dbReference>
<name>A0AA36CPH0_9BILA</name>
<dbReference type="PANTHER" id="PTHR11909">
    <property type="entry name" value="CASEIN KINASE-RELATED"/>
    <property type="match status" value="1"/>
</dbReference>
<dbReference type="EMBL" id="CATQJA010002589">
    <property type="protein sequence ID" value="CAJ0572059.1"/>
    <property type="molecule type" value="Genomic_DNA"/>
</dbReference>
<dbReference type="SMART" id="SM00220">
    <property type="entry name" value="S_TKc"/>
    <property type="match status" value="1"/>
</dbReference>
<keyword evidence="3 4" id="KW-0067">ATP-binding</keyword>
<keyword evidence="5" id="KW-0418">Kinase</keyword>
<evidence type="ECO:0000313" key="8">
    <source>
        <dbReference type="Proteomes" id="UP001177023"/>
    </source>
</evidence>
<sequence>MPACGQPKTPRWSSFDKEIELHSEALQLQTQRMTKALAGTSPGLMPDADDPLAVQELPDIVQERPEISSECDVFQLPAGMMIADRWRIIEKLGEGSGGAIYRVCDHVTHAQRAVKVEPKGDKGQSLKLEYSVLEELRKNGASNVMEILLGGKVAGFRFLIIQLLERDLYSLKRSLSPPITEGSMLKLGIMALAAIKQLHEIGYIHRDIKPGNLMLGRDSEGRSSLYLIDYGMVRTFVRKSGNSWKLRKERVEKTDFRGTLRYCSLNVHLRKEQCRADDLWAWLYTMTEVFFRLPWNKEHDELKIMRQKRTLPDSTIFMHCPREFVEIKHYLKGLGYADRPDYFQLHQFLLQGMKRNRAQFSMPFEWEADELVTALQPTPEEAAEFLPAKPDEVDYRMYPSLHPDRFKENIIGL</sequence>
<keyword evidence="5" id="KW-0723">Serine/threonine-protein kinase</keyword>
<evidence type="ECO:0000256" key="1">
    <source>
        <dbReference type="ARBA" id="ARBA00012513"/>
    </source>
</evidence>
<dbReference type="GO" id="GO:0004674">
    <property type="term" value="F:protein serine/threonine kinase activity"/>
    <property type="evidence" value="ECO:0007669"/>
    <property type="project" value="UniProtKB-KW"/>
</dbReference>
<accession>A0AA36CPH0</accession>
<evidence type="ECO:0000313" key="7">
    <source>
        <dbReference type="EMBL" id="CAJ0572059.1"/>
    </source>
</evidence>
<dbReference type="PROSITE" id="PS00107">
    <property type="entry name" value="PROTEIN_KINASE_ATP"/>
    <property type="match status" value="1"/>
</dbReference>
<feature type="domain" description="Protein kinase" evidence="6">
    <location>
        <begin position="86"/>
        <end position="349"/>
    </location>
</feature>
<evidence type="ECO:0000256" key="2">
    <source>
        <dbReference type="ARBA" id="ARBA00022741"/>
    </source>
</evidence>
<dbReference type="GO" id="GO:0005524">
    <property type="term" value="F:ATP binding"/>
    <property type="evidence" value="ECO:0007669"/>
    <property type="project" value="UniProtKB-UniRule"/>
</dbReference>
<reference evidence="7" key="1">
    <citation type="submission" date="2023-06" db="EMBL/GenBank/DDBJ databases">
        <authorList>
            <person name="Delattre M."/>
        </authorList>
    </citation>
    <scope>NUCLEOTIDE SEQUENCE</scope>
    <source>
        <strain evidence="7">AF72</strain>
    </source>
</reference>
<keyword evidence="2 4" id="KW-0547">Nucleotide-binding</keyword>
<dbReference type="InterPro" id="IPR050235">
    <property type="entry name" value="CK1_Ser-Thr_kinase"/>
</dbReference>
<gene>
    <name evidence="7" type="ORF">MSPICULIGERA_LOCUS10453</name>
</gene>
<feature type="non-terminal residue" evidence="7">
    <location>
        <position position="1"/>
    </location>
</feature>
<evidence type="ECO:0000256" key="4">
    <source>
        <dbReference type="PROSITE-ProRule" id="PRU10141"/>
    </source>
</evidence>
<keyword evidence="5" id="KW-0808">Transferase</keyword>
<comment type="similarity">
    <text evidence="5">Belongs to the protein kinase superfamily.</text>
</comment>
<comment type="caution">
    <text evidence="7">The sequence shown here is derived from an EMBL/GenBank/DDBJ whole genome shotgun (WGS) entry which is preliminary data.</text>
</comment>
<dbReference type="Pfam" id="PF00069">
    <property type="entry name" value="Pkinase"/>
    <property type="match status" value="1"/>
</dbReference>
<dbReference type="AlphaFoldDB" id="A0AA36CPH0"/>
<evidence type="ECO:0000256" key="3">
    <source>
        <dbReference type="ARBA" id="ARBA00022840"/>
    </source>
</evidence>
<dbReference type="Gene3D" id="1.10.510.10">
    <property type="entry name" value="Transferase(Phosphotransferase) domain 1"/>
    <property type="match status" value="1"/>
</dbReference>
<dbReference type="PROSITE" id="PS00108">
    <property type="entry name" value="PROTEIN_KINASE_ST"/>
    <property type="match status" value="1"/>
</dbReference>